<keyword evidence="4" id="KW-1003">Cell membrane</keyword>
<comment type="caution">
    <text evidence="12">The sequence shown here is derived from an EMBL/GenBank/DDBJ whole genome shotgun (WGS) entry which is preliminary data.</text>
</comment>
<keyword evidence="8" id="KW-0476">Mercury</keyword>
<dbReference type="EMBL" id="CABM01000024">
    <property type="protein sequence ID" value="CBH96366.1"/>
    <property type="molecule type" value="Genomic_DNA"/>
</dbReference>
<reference evidence="12" key="1">
    <citation type="submission" date="2009-10" db="EMBL/GenBank/DDBJ databases">
        <title>Diversity of trophic interactions inside an arsenic-rich microbial ecosystem.</title>
        <authorList>
            <person name="Bertin P.N."/>
            <person name="Heinrich-Salmeron A."/>
            <person name="Pelletier E."/>
            <person name="Goulhen-Chollet F."/>
            <person name="Arsene-Ploetze F."/>
            <person name="Gallien S."/>
            <person name="Calteau A."/>
            <person name="Vallenet D."/>
            <person name="Casiot C."/>
            <person name="Chane-Woon-Ming B."/>
            <person name="Giloteaux L."/>
            <person name="Barakat M."/>
            <person name="Bonnefoy V."/>
            <person name="Bruneel O."/>
            <person name="Chandler M."/>
            <person name="Cleiss J."/>
            <person name="Duran R."/>
            <person name="Elbaz-Poulichet F."/>
            <person name="Fonknechten N."/>
            <person name="Lauga B."/>
            <person name="Mornico D."/>
            <person name="Ortet P."/>
            <person name="Schaeffer C."/>
            <person name="Siguier P."/>
            <person name="Alexander Thil Smith A."/>
            <person name="Van Dorsselaer A."/>
            <person name="Weissenbach J."/>
            <person name="Medigue C."/>
            <person name="Le Paslier D."/>
        </authorList>
    </citation>
    <scope>NUCLEOTIDE SEQUENCE</scope>
</reference>
<keyword evidence="9 11" id="KW-1133">Transmembrane helix</keyword>
<evidence type="ECO:0000313" key="12">
    <source>
        <dbReference type="EMBL" id="CBH96366.1"/>
    </source>
</evidence>
<evidence type="ECO:0000256" key="1">
    <source>
        <dbReference type="ARBA" id="ARBA00004429"/>
    </source>
</evidence>
<accession>E6PN64</accession>
<proteinExistence type="predicted"/>
<keyword evidence="3" id="KW-0475">Mercuric resistance</keyword>
<evidence type="ECO:0000256" key="11">
    <source>
        <dbReference type="SAM" id="Phobius"/>
    </source>
</evidence>
<keyword evidence="5" id="KW-0997">Cell inner membrane</keyword>
<evidence type="ECO:0000256" key="7">
    <source>
        <dbReference type="ARBA" id="ARBA00022723"/>
    </source>
</evidence>
<evidence type="ECO:0000256" key="2">
    <source>
        <dbReference type="ARBA" id="ARBA00022448"/>
    </source>
</evidence>
<dbReference type="AlphaFoldDB" id="E6PN64"/>
<feature type="transmembrane region" description="Helical" evidence="11">
    <location>
        <begin position="57"/>
        <end position="74"/>
    </location>
</feature>
<evidence type="ECO:0000256" key="5">
    <source>
        <dbReference type="ARBA" id="ARBA00022519"/>
    </source>
</evidence>
<keyword evidence="7" id="KW-0479">Metal-binding</keyword>
<dbReference type="GO" id="GO:0005886">
    <property type="term" value="C:plasma membrane"/>
    <property type="evidence" value="ECO:0007669"/>
    <property type="project" value="UniProtKB-SubCell"/>
</dbReference>
<dbReference type="Pfam" id="PF02411">
    <property type="entry name" value="MerT"/>
    <property type="match status" value="1"/>
</dbReference>
<feature type="transmembrane region" description="Helical" evidence="11">
    <location>
        <begin position="100"/>
        <end position="119"/>
    </location>
</feature>
<evidence type="ECO:0000256" key="8">
    <source>
        <dbReference type="ARBA" id="ARBA00022914"/>
    </source>
</evidence>
<keyword evidence="10 11" id="KW-0472">Membrane</keyword>
<evidence type="ECO:0000256" key="4">
    <source>
        <dbReference type="ARBA" id="ARBA00022475"/>
    </source>
</evidence>
<name>E6PN64_9ZZZZ</name>
<sequence length="123" mass="13002">MNTDVNPAPQAPQGKVALLAGGLAAILASSCCLGPLILVSLGVSGAWIGNLTLLEPYRPYFLGAALVALALAYRRMFRPATACKPGEVCALPGVRVTYKVVFWVVVVLIAIAFAFPYVAPFFY</sequence>
<keyword evidence="6 11" id="KW-0812">Transmembrane</keyword>
<keyword evidence="2" id="KW-0813">Transport</keyword>
<feature type="transmembrane region" description="Helical" evidence="11">
    <location>
        <begin position="16"/>
        <end position="37"/>
    </location>
</feature>
<organism evidence="12">
    <name type="scientific">mine drainage metagenome</name>
    <dbReference type="NCBI Taxonomy" id="410659"/>
    <lineage>
        <taxon>unclassified sequences</taxon>
        <taxon>metagenomes</taxon>
        <taxon>ecological metagenomes</taxon>
    </lineage>
</organism>
<comment type="subcellular location">
    <subcellularLocation>
        <location evidence="1">Cell inner membrane</location>
        <topology evidence="1">Multi-pass membrane protein</topology>
    </subcellularLocation>
</comment>
<evidence type="ECO:0000256" key="10">
    <source>
        <dbReference type="ARBA" id="ARBA00023136"/>
    </source>
</evidence>
<evidence type="ECO:0000256" key="9">
    <source>
        <dbReference type="ARBA" id="ARBA00022989"/>
    </source>
</evidence>
<evidence type="ECO:0000256" key="3">
    <source>
        <dbReference type="ARBA" id="ARBA00022466"/>
    </source>
</evidence>
<protein>
    <submittedName>
        <fullName evidence="12">Mercuric transport protein (Mercury ion transport protein)</fullName>
    </submittedName>
</protein>
<dbReference type="NCBIfam" id="NF010314">
    <property type="entry name" value="PRK13751.2"/>
    <property type="match status" value="1"/>
</dbReference>
<dbReference type="GO" id="GO:0046872">
    <property type="term" value="F:metal ion binding"/>
    <property type="evidence" value="ECO:0007669"/>
    <property type="project" value="UniProtKB-KW"/>
</dbReference>
<dbReference type="InterPro" id="IPR003457">
    <property type="entry name" value="Transprt_MerT"/>
</dbReference>
<dbReference type="GO" id="GO:0015097">
    <property type="term" value="F:mercury ion transmembrane transporter activity"/>
    <property type="evidence" value="ECO:0007669"/>
    <property type="project" value="InterPro"/>
</dbReference>
<evidence type="ECO:0000256" key="6">
    <source>
        <dbReference type="ARBA" id="ARBA00022692"/>
    </source>
</evidence>
<gene>
    <name evidence="12" type="primary">merT</name>
    <name evidence="12" type="ORF">CARN2_2307</name>
</gene>